<keyword evidence="2 8" id="KW-0812">Transmembrane</keyword>
<accession>V4ASX2</accession>
<evidence type="ECO:0000256" key="3">
    <source>
        <dbReference type="ARBA" id="ARBA00022989"/>
    </source>
</evidence>
<dbReference type="Proteomes" id="UP000030746">
    <property type="component" value="Unassembled WGS sequence"/>
</dbReference>
<dbReference type="Gene3D" id="1.20.1070.10">
    <property type="entry name" value="Rhodopsin 7-helix transmembrane proteins"/>
    <property type="match status" value="1"/>
</dbReference>
<dbReference type="InterPro" id="IPR000276">
    <property type="entry name" value="GPCR_Rhodpsn"/>
</dbReference>
<evidence type="ECO:0000256" key="8">
    <source>
        <dbReference type="RuleBase" id="RU000688"/>
    </source>
</evidence>
<evidence type="ECO:0000313" key="11">
    <source>
        <dbReference type="EMBL" id="ESP00348.1"/>
    </source>
</evidence>
<dbReference type="CTD" id="20251726"/>
<dbReference type="Pfam" id="PF00001">
    <property type="entry name" value="7tm_1"/>
    <property type="match status" value="1"/>
</dbReference>
<feature type="transmembrane region" description="Helical" evidence="9">
    <location>
        <begin position="177"/>
        <end position="205"/>
    </location>
</feature>
<keyword evidence="3 9" id="KW-1133">Transmembrane helix</keyword>
<sequence length="289" mass="32866">FYTLNTYPTVVLLTLYVPAFLIALIGNILVLLTVFTDKKVKRAKNFYLINLALSDLCVTLVCIPVTVSSIVSRLWFYGIFMCKFTAFLQGVVVASSIFTLTAMGIDRYISIQYPASVSWVTSPNQALGIIGTIWIISSIFMGPMIYIRQVDEIDLPLLSSLKFCIENWPREEDRKSYGVFLLLIVYVIPGITLSVCYAHVGQTLCTNEMLRDRSDYYNRRLSRKRAAKVLVVLVVVFMMFWLPYNIFSLCVDLTARHAATAVLPFALWLGHAHSAANPIIYWALNRRFR</sequence>
<keyword evidence="4 8" id="KW-0297">G-protein coupled receptor</keyword>
<proteinExistence type="inferred from homology"/>
<evidence type="ECO:0000256" key="2">
    <source>
        <dbReference type="ARBA" id="ARBA00022692"/>
    </source>
</evidence>
<feature type="transmembrane region" description="Helical" evidence="9">
    <location>
        <begin position="74"/>
        <end position="105"/>
    </location>
</feature>
<reference evidence="11 12" key="1">
    <citation type="journal article" date="2013" name="Nature">
        <title>Insights into bilaterian evolution from three spiralian genomes.</title>
        <authorList>
            <person name="Simakov O."/>
            <person name="Marletaz F."/>
            <person name="Cho S.J."/>
            <person name="Edsinger-Gonzales E."/>
            <person name="Havlak P."/>
            <person name="Hellsten U."/>
            <person name="Kuo D.H."/>
            <person name="Larsson T."/>
            <person name="Lv J."/>
            <person name="Arendt D."/>
            <person name="Savage R."/>
            <person name="Osoegawa K."/>
            <person name="de Jong P."/>
            <person name="Grimwood J."/>
            <person name="Chapman J.A."/>
            <person name="Shapiro H."/>
            <person name="Aerts A."/>
            <person name="Otillar R.P."/>
            <person name="Terry A.Y."/>
            <person name="Boore J.L."/>
            <person name="Grigoriev I.V."/>
            <person name="Lindberg D.R."/>
            <person name="Seaver E.C."/>
            <person name="Weisblat D.A."/>
            <person name="Putnam N.H."/>
            <person name="Rokhsar D.S."/>
        </authorList>
    </citation>
    <scope>NUCLEOTIDE SEQUENCE [LARGE SCALE GENOMIC DNA]</scope>
</reference>
<feature type="transmembrane region" description="Helical" evidence="9">
    <location>
        <begin position="126"/>
        <end position="147"/>
    </location>
</feature>
<evidence type="ECO:0000259" key="10">
    <source>
        <dbReference type="PROSITE" id="PS50262"/>
    </source>
</evidence>
<evidence type="ECO:0000256" key="4">
    <source>
        <dbReference type="ARBA" id="ARBA00023040"/>
    </source>
</evidence>
<feature type="non-terminal residue" evidence="11">
    <location>
        <position position="289"/>
    </location>
</feature>
<feature type="transmembrane region" description="Helical" evidence="9">
    <location>
        <begin position="258"/>
        <end position="284"/>
    </location>
</feature>
<dbReference type="AlphaFoldDB" id="V4ASX2"/>
<dbReference type="EMBL" id="KB200750">
    <property type="protein sequence ID" value="ESP00348.1"/>
    <property type="molecule type" value="Genomic_DNA"/>
</dbReference>
<feature type="non-terminal residue" evidence="11">
    <location>
        <position position="1"/>
    </location>
</feature>
<feature type="domain" description="G-protein coupled receptors family 1 profile" evidence="10">
    <location>
        <begin position="26"/>
        <end position="281"/>
    </location>
</feature>
<evidence type="ECO:0000256" key="1">
    <source>
        <dbReference type="ARBA" id="ARBA00004141"/>
    </source>
</evidence>
<dbReference type="OMA" id="IMIVANA"/>
<dbReference type="PROSITE" id="PS50262">
    <property type="entry name" value="G_PROTEIN_RECEP_F1_2"/>
    <property type="match status" value="1"/>
</dbReference>
<dbReference type="InterPro" id="IPR017452">
    <property type="entry name" value="GPCR_Rhodpsn_7TM"/>
</dbReference>
<organism evidence="11 12">
    <name type="scientific">Lottia gigantea</name>
    <name type="common">Giant owl limpet</name>
    <dbReference type="NCBI Taxonomy" id="225164"/>
    <lineage>
        <taxon>Eukaryota</taxon>
        <taxon>Metazoa</taxon>
        <taxon>Spiralia</taxon>
        <taxon>Lophotrochozoa</taxon>
        <taxon>Mollusca</taxon>
        <taxon>Gastropoda</taxon>
        <taxon>Patellogastropoda</taxon>
        <taxon>Lottioidea</taxon>
        <taxon>Lottiidae</taxon>
        <taxon>Lottia</taxon>
    </lineage>
</organism>
<feature type="transmembrane region" description="Helical" evidence="9">
    <location>
        <begin position="12"/>
        <end position="35"/>
    </location>
</feature>
<dbReference type="HOGENOM" id="CLU_009579_6_1_1"/>
<dbReference type="SUPFAM" id="SSF81321">
    <property type="entry name" value="Family A G protein-coupled receptor-like"/>
    <property type="match status" value="1"/>
</dbReference>
<protein>
    <recommendedName>
        <fullName evidence="10">G-protein coupled receptors family 1 profile domain-containing protein</fullName>
    </recommendedName>
</protein>
<keyword evidence="6 8" id="KW-0675">Receptor</keyword>
<name>V4ASX2_LOTGI</name>
<dbReference type="PRINTS" id="PR00237">
    <property type="entry name" value="GPCRRHODOPSN"/>
</dbReference>
<feature type="transmembrane region" description="Helical" evidence="9">
    <location>
        <begin position="47"/>
        <end position="68"/>
    </location>
</feature>
<dbReference type="RefSeq" id="XP_009048965.1">
    <property type="nucleotide sequence ID" value="XM_009050717.1"/>
</dbReference>
<evidence type="ECO:0000256" key="7">
    <source>
        <dbReference type="ARBA" id="ARBA00023224"/>
    </source>
</evidence>
<evidence type="ECO:0000256" key="5">
    <source>
        <dbReference type="ARBA" id="ARBA00023136"/>
    </source>
</evidence>
<gene>
    <name evidence="11" type="ORF">LOTGIDRAFT_65092</name>
</gene>
<evidence type="ECO:0000256" key="9">
    <source>
        <dbReference type="SAM" id="Phobius"/>
    </source>
</evidence>
<comment type="subcellular location">
    <subcellularLocation>
        <location evidence="1">Membrane</location>
        <topology evidence="1">Multi-pass membrane protein</topology>
    </subcellularLocation>
</comment>
<dbReference type="GO" id="GO:0005886">
    <property type="term" value="C:plasma membrane"/>
    <property type="evidence" value="ECO:0007669"/>
    <property type="project" value="TreeGrafter"/>
</dbReference>
<dbReference type="KEGG" id="lgi:LOTGIDRAFT_65092"/>
<dbReference type="CDD" id="cd14993">
    <property type="entry name" value="7tmA_CCKR-like"/>
    <property type="match status" value="1"/>
</dbReference>
<feature type="transmembrane region" description="Helical" evidence="9">
    <location>
        <begin position="226"/>
        <end position="246"/>
    </location>
</feature>
<keyword evidence="12" id="KW-1185">Reference proteome</keyword>
<dbReference type="GO" id="GO:0004930">
    <property type="term" value="F:G protein-coupled receptor activity"/>
    <property type="evidence" value="ECO:0007669"/>
    <property type="project" value="UniProtKB-KW"/>
</dbReference>
<dbReference type="PANTHER" id="PTHR45695:SF15">
    <property type="entry name" value="OPSIN RH2"/>
    <property type="match status" value="1"/>
</dbReference>
<dbReference type="GeneID" id="20251726"/>
<dbReference type="OrthoDB" id="10037617at2759"/>
<evidence type="ECO:0000256" key="6">
    <source>
        <dbReference type="ARBA" id="ARBA00023170"/>
    </source>
</evidence>
<keyword evidence="5 9" id="KW-0472">Membrane</keyword>
<keyword evidence="7 8" id="KW-0807">Transducer</keyword>
<dbReference type="PANTHER" id="PTHR45695">
    <property type="entry name" value="LEUCOKININ RECEPTOR-RELATED"/>
    <property type="match status" value="1"/>
</dbReference>
<dbReference type="STRING" id="225164.V4ASX2"/>
<evidence type="ECO:0000313" key="12">
    <source>
        <dbReference type="Proteomes" id="UP000030746"/>
    </source>
</evidence>
<comment type="similarity">
    <text evidence="8">Belongs to the G-protein coupled receptor 1 family.</text>
</comment>
<dbReference type="PROSITE" id="PS00237">
    <property type="entry name" value="G_PROTEIN_RECEP_F1_1"/>
    <property type="match status" value="1"/>
</dbReference>